<comment type="caution">
    <text evidence="2">The sequence shown here is derived from an EMBL/GenBank/DDBJ whole genome shotgun (WGS) entry which is preliminary data.</text>
</comment>
<dbReference type="SUPFAM" id="SSF54862">
    <property type="entry name" value="4Fe-4S ferredoxins"/>
    <property type="match status" value="1"/>
</dbReference>
<protein>
    <submittedName>
        <fullName evidence="2">Fe-S cluster protein YjdI</fullName>
    </submittedName>
</protein>
<sequence>METKRYPKNENFTVLWTASRCIHSGICVKLLPEVYHPKDKPWVLPENAEIEELKAQIHNCPSRALEYEEL</sequence>
<dbReference type="Gene3D" id="3.30.70.20">
    <property type="match status" value="1"/>
</dbReference>
<evidence type="ECO:0000313" key="3">
    <source>
        <dbReference type="Proteomes" id="UP001549146"/>
    </source>
</evidence>
<dbReference type="RefSeq" id="WP_354508904.1">
    <property type="nucleotide sequence ID" value="NZ_JBEPMO010000008.1"/>
</dbReference>
<feature type="domain" description="Divergent 4Fe-4S mono-cluster" evidence="1">
    <location>
        <begin position="8"/>
        <end position="68"/>
    </location>
</feature>
<evidence type="ECO:0000259" key="1">
    <source>
        <dbReference type="Pfam" id="PF06902"/>
    </source>
</evidence>
<organism evidence="2 3">
    <name type="scientific">Moheibacter stercoris</name>
    <dbReference type="NCBI Taxonomy" id="1628251"/>
    <lineage>
        <taxon>Bacteria</taxon>
        <taxon>Pseudomonadati</taxon>
        <taxon>Bacteroidota</taxon>
        <taxon>Flavobacteriia</taxon>
        <taxon>Flavobacteriales</taxon>
        <taxon>Weeksellaceae</taxon>
        <taxon>Moheibacter</taxon>
    </lineage>
</organism>
<proteinExistence type="predicted"/>
<dbReference type="InterPro" id="IPR010693">
    <property type="entry name" value="Divergent_4Fe-4S_mono-cluster"/>
</dbReference>
<evidence type="ECO:0000313" key="2">
    <source>
        <dbReference type="EMBL" id="MET3732057.1"/>
    </source>
</evidence>
<reference evidence="2 3" key="1">
    <citation type="submission" date="2024-06" db="EMBL/GenBank/DDBJ databases">
        <title>Genomic Encyclopedia of Type Strains, Phase IV (KMG-IV): sequencing the most valuable type-strain genomes for metagenomic binning, comparative biology and taxonomic classification.</title>
        <authorList>
            <person name="Goeker M."/>
        </authorList>
    </citation>
    <scope>NUCLEOTIDE SEQUENCE [LARGE SCALE GENOMIC DNA]</scope>
    <source>
        <strain evidence="2 3">DSM 29388</strain>
    </source>
</reference>
<accession>A0ABV2LU11</accession>
<gene>
    <name evidence="2" type="ORF">ABID46_001641</name>
</gene>
<dbReference type="Proteomes" id="UP001549146">
    <property type="component" value="Unassembled WGS sequence"/>
</dbReference>
<dbReference type="Pfam" id="PF06902">
    <property type="entry name" value="Fer4_19"/>
    <property type="match status" value="1"/>
</dbReference>
<name>A0ABV2LU11_9FLAO</name>
<keyword evidence="3" id="KW-1185">Reference proteome</keyword>
<dbReference type="EMBL" id="JBEPMO010000008">
    <property type="protein sequence ID" value="MET3732057.1"/>
    <property type="molecule type" value="Genomic_DNA"/>
</dbReference>